<gene>
    <name evidence="1" type="ORF">CYPRO_2581</name>
</gene>
<dbReference type="SUPFAM" id="SSF47598">
    <property type="entry name" value="Ribbon-helix-helix"/>
    <property type="match status" value="1"/>
</dbReference>
<name>A0A345UMX1_9BACT</name>
<evidence type="ECO:0000313" key="2">
    <source>
        <dbReference type="Proteomes" id="UP000254808"/>
    </source>
</evidence>
<organism evidence="1 2">
    <name type="scientific">Cyclonatronum proteinivorum</name>
    <dbReference type="NCBI Taxonomy" id="1457365"/>
    <lineage>
        <taxon>Bacteria</taxon>
        <taxon>Pseudomonadati</taxon>
        <taxon>Balneolota</taxon>
        <taxon>Balneolia</taxon>
        <taxon>Balneolales</taxon>
        <taxon>Cyclonatronaceae</taxon>
        <taxon>Cyclonatronum</taxon>
    </lineage>
</organism>
<dbReference type="GO" id="GO:0006355">
    <property type="term" value="P:regulation of DNA-templated transcription"/>
    <property type="evidence" value="ECO:0007669"/>
    <property type="project" value="InterPro"/>
</dbReference>
<dbReference type="InterPro" id="IPR045944">
    <property type="entry name" value="DUF6364"/>
</dbReference>
<dbReference type="Proteomes" id="UP000254808">
    <property type="component" value="Chromosome"/>
</dbReference>
<dbReference type="AlphaFoldDB" id="A0A345UMX1"/>
<sequence length="86" mass="9708">MKNKKLTLYLPEEVISRAKAHAREEGVSLSGMVADFLIKETAMYATNDDEISTIEEEFVPFCGVIGLPDPTDERELAALLREEKHR</sequence>
<proteinExistence type="predicted"/>
<dbReference type="KEGG" id="cprv:CYPRO_2581"/>
<dbReference type="EMBL" id="CP027806">
    <property type="protein sequence ID" value="AXJ01823.1"/>
    <property type="molecule type" value="Genomic_DNA"/>
</dbReference>
<dbReference type="InterPro" id="IPR010985">
    <property type="entry name" value="Ribbon_hlx_hlx"/>
</dbReference>
<dbReference type="RefSeq" id="WP_114984979.1">
    <property type="nucleotide sequence ID" value="NZ_CP027806.1"/>
</dbReference>
<keyword evidence="2" id="KW-1185">Reference proteome</keyword>
<protein>
    <submittedName>
        <fullName evidence="1">Uncharacterized protein</fullName>
    </submittedName>
</protein>
<accession>A0A345UMX1</accession>
<dbReference type="OrthoDB" id="799804at2"/>
<dbReference type="Pfam" id="PF19891">
    <property type="entry name" value="DUF6364"/>
    <property type="match status" value="1"/>
</dbReference>
<evidence type="ECO:0000313" key="1">
    <source>
        <dbReference type="EMBL" id="AXJ01823.1"/>
    </source>
</evidence>
<reference evidence="1 2" key="1">
    <citation type="submission" date="2018-03" db="EMBL/GenBank/DDBJ databases">
        <title>Phenotypic and genomic properties of Cyclonatronum proteinivorum gen. nov., sp. nov., a haloalkaliphilic bacteroidete from soda lakes possessing Na+-translocating rhodopsin.</title>
        <authorList>
            <person name="Toshchakov S.V."/>
            <person name="Korzhenkov A."/>
            <person name="Samarov N.I."/>
            <person name="Kublanov I.V."/>
            <person name="Muntyan M.S."/>
            <person name="Sorokin D.Y."/>
        </authorList>
    </citation>
    <scope>NUCLEOTIDE SEQUENCE [LARGE SCALE GENOMIC DNA]</scope>
    <source>
        <strain evidence="1 2">Omega</strain>
    </source>
</reference>